<evidence type="ECO:0000313" key="3">
    <source>
        <dbReference type="Proteomes" id="UP000186156"/>
    </source>
</evidence>
<reference evidence="3" key="1">
    <citation type="submission" date="2017-01" db="EMBL/GenBank/DDBJ databases">
        <authorList>
            <person name="Varghese N."/>
            <person name="Submissions S."/>
        </authorList>
    </citation>
    <scope>NUCLEOTIDE SEQUENCE [LARGE SCALE GENOMIC DNA]</scope>
    <source>
        <strain evidence="3">DSM 16176</strain>
    </source>
</reference>
<dbReference type="Proteomes" id="UP000186156">
    <property type="component" value="Unassembled WGS sequence"/>
</dbReference>
<evidence type="ECO:0000313" key="2">
    <source>
        <dbReference type="EMBL" id="SIS84529.1"/>
    </source>
</evidence>
<sequence length="58" mass="6854">MGPEFVSWFQDLDSETIMWMIILSIMLILVGSGLLYWDHVMRRHDEPVHPLDSPGERR</sequence>
<gene>
    <name evidence="2" type="ORF">SAMN05421799_10594</name>
</gene>
<name>A0A1N7MEY6_9BACL</name>
<keyword evidence="1" id="KW-1133">Transmembrane helix</keyword>
<dbReference type="AlphaFoldDB" id="A0A1N7MEY6"/>
<protein>
    <submittedName>
        <fullName evidence="2">Uncharacterized protein</fullName>
    </submittedName>
</protein>
<proteinExistence type="predicted"/>
<feature type="transmembrane region" description="Helical" evidence="1">
    <location>
        <begin position="17"/>
        <end position="37"/>
    </location>
</feature>
<organism evidence="2 3">
    <name type="scientific">Alicyclobacillus vulcanalis</name>
    <dbReference type="NCBI Taxonomy" id="252246"/>
    <lineage>
        <taxon>Bacteria</taxon>
        <taxon>Bacillati</taxon>
        <taxon>Bacillota</taxon>
        <taxon>Bacilli</taxon>
        <taxon>Bacillales</taxon>
        <taxon>Alicyclobacillaceae</taxon>
        <taxon>Alicyclobacillus</taxon>
    </lineage>
</organism>
<keyword evidence="1" id="KW-0472">Membrane</keyword>
<dbReference type="STRING" id="252246.SAMN05421799_10594"/>
<keyword evidence="1" id="KW-0812">Transmembrane</keyword>
<evidence type="ECO:0000256" key="1">
    <source>
        <dbReference type="SAM" id="Phobius"/>
    </source>
</evidence>
<dbReference type="EMBL" id="FTOO01000005">
    <property type="protein sequence ID" value="SIS84529.1"/>
    <property type="molecule type" value="Genomic_DNA"/>
</dbReference>
<accession>A0A1N7MEY6</accession>
<keyword evidence="3" id="KW-1185">Reference proteome</keyword>
<dbReference type="RefSeq" id="WP_200805731.1">
    <property type="nucleotide sequence ID" value="NZ_FTOO01000005.1"/>
</dbReference>